<reference evidence="3 4" key="1">
    <citation type="submission" date="2021-06" db="EMBL/GenBank/DDBJ databases">
        <authorList>
            <person name="Sun Q."/>
            <person name="Li D."/>
        </authorList>
    </citation>
    <scope>NUCLEOTIDE SEQUENCE [LARGE SCALE GENOMIC DNA]</scope>
    <source>
        <strain evidence="3 4">MSJ-40</strain>
    </source>
</reference>
<sequence length="551" mass="64381">MKKVIPFIIILSIIGSLIFYWSNKPNNQVIALSDEIYLVIEDKVIGENNPVILEDKIIYLSYDIIKEYIDPNLFYDEGEETIIFTNKEKVKRYKIDSNKASINNKEFYITNLIKKIDNRVYIPLDIFINDYNIDISYFEDTKAVVLDYKDNHYLQGETILEGGHIRTDLDIKSPIILKDILISTPLIVYAEYENWYRVRTYDGISGFIEKRYIKLNYTKDTFKVEIEDNQQLSQNNPIINLTWDYTYGKVKNTDNINFIPGINVISPTWFSITDNKGTILDKGNFEYVVKYKELGYEIWPLINNNFDPDLTHELLSSSSMREKLIKDIINIYGEYGFQGINLDFENVHLDDKDFLTQFVRELYPIFKERGMKVSIDVTPISTSENWSLSFDRERLSETVDYIMLMAYDQHWASSPVAGSVAQYSWVEKSLIKVFEVIPKEKIILGVPFYSRLWKVENVDETEKVSSQALSMESAKEFIEKNNIQLQWDEESGQYYGETKKEDITYKIWLEDAKSLNLKATLIHKYGLGGIASWRKGFETIDVWNSIDGVLN</sequence>
<dbReference type="Proteomes" id="UP000749471">
    <property type="component" value="Unassembled WGS sequence"/>
</dbReference>
<dbReference type="GO" id="GO:0016787">
    <property type="term" value="F:hydrolase activity"/>
    <property type="evidence" value="ECO:0007669"/>
    <property type="project" value="UniProtKB-KW"/>
</dbReference>
<evidence type="ECO:0000259" key="2">
    <source>
        <dbReference type="PROSITE" id="PS51910"/>
    </source>
</evidence>
<proteinExistence type="predicted"/>
<dbReference type="SMART" id="SM00636">
    <property type="entry name" value="Glyco_18"/>
    <property type="match status" value="1"/>
</dbReference>
<name>A0ABS6EB63_9FIRM</name>
<gene>
    <name evidence="3" type="ORF">KQI42_16795</name>
</gene>
<feature type="transmembrane region" description="Helical" evidence="1">
    <location>
        <begin position="5"/>
        <end position="22"/>
    </location>
</feature>
<feature type="domain" description="GH18" evidence="2">
    <location>
        <begin position="239"/>
        <end position="551"/>
    </location>
</feature>
<accession>A0ABS6EB63</accession>
<keyword evidence="4" id="KW-1185">Reference proteome</keyword>
<dbReference type="Pfam" id="PF07833">
    <property type="entry name" value="Cu_amine_oxidN1"/>
    <property type="match status" value="1"/>
</dbReference>
<dbReference type="InterPro" id="IPR012854">
    <property type="entry name" value="Cu_amine_oxidase-like_N"/>
</dbReference>
<dbReference type="PANTHER" id="PTHR46066:SF2">
    <property type="entry name" value="CHITINASE DOMAIN-CONTAINING PROTEIN 1"/>
    <property type="match status" value="1"/>
</dbReference>
<comment type="caution">
    <text evidence="3">The sequence shown here is derived from an EMBL/GenBank/DDBJ whole genome shotgun (WGS) entry which is preliminary data.</text>
</comment>
<keyword evidence="1" id="KW-0472">Membrane</keyword>
<keyword evidence="1" id="KW-1133">Transmembrane helix</keyword>
<protein>
    <submittedName>
        <fullName evidence="3">Glycoside hydrolase</fullName>
    </submittedName>
</protein>
<dbReference type="PANTHER" id="PTHR46066">
    <property type="entry name" value="CHITINASE DOMAIN-CONTAINING PROTEIN 1 FAMILY MEMBER"/>
    <property type="match status" value="1"/>
</dbReference>
<keyword evidence="3" id="KW-0378">Hydrolase</keyword>
<dbReference type="InterPro" id="IPR011583">
    <property type="entry name" value="Chitinase_II/V-like_cat"/>
</dbReference>
<evidence type="ECO:0000313" key="4">
    <source>
        <dbReference type="Proteomes" id="UP000749471"/>
    </source>
</evidence>
<evidence type="ECO:0000256" key="1">
    <source>
        <dbReference type="SAM" id="Phobius"/>
    </source>
</evidence>
<dbReference type="Pfam" id="PF00704">
    <property type="entry name" value="Glyco_hydro_18"/>
    <property type="match status" value="1"/>
</dbReference>
<organism evidence="3 4">
    <name type="scientific">Tissierella simiarum</name>
    <dbReference type="NCBI Taxonomy" id="2841534"/>
    <lineage>
        <taxon>Bacteria</taxon>
        <taxon>Bacillati</taxon>
        <taxon>Bacillota</taxon>
        <taxon>Tissierellia</taxon>
        <taxon>Tissierellales</taxon>
        <taxon>Tissierellaceae</taxon>
        <taxon>Tissierella</taxon>
    </lineage>
</organism>
<dbReference type="PROSITE" id="PS51910">
    <property type="entry name" value="GH18_2"/>
    <property type="match status" value="1"/>
</dbReference>
<dbReference type="RefSeq" id="WP_216521447.1">
    <property type="nucleotide sequence ID" value="NZ_JAHLPM010000017.1"/>
</dbReference>
<evidence type="ECO:0000313" key="3">
    <source>
        <dbReference type="EMBL" id="MBU5439675.1"/>
    </source>
</evidence>
<dbReference type="InterPro" id="IPR001223">
    <property type="entry name" value="Glyco_hydro18_cat"/>
</dbReference>
<keyword evidence="1" id="KW-0812">Transmembrane</keyword>
<dbReference type="EMBL" id="JAHLPM010000017">
    <property type="protein sequence ID" value="MBU5439675.1"/>
    <property type="molecule type" value="Genomic_DNA"/>
</dbReference>